<feature type="signal peptide" evidence="1">
    <location>
        <begin position="1"/>
        <end position="16"/>
    </location>
</feature>
<dbReference type="OrthoDB" id="10621341at2759"/>
<sequence>MFFLLIILLVRIPSDTFVFARELHQALTQPARQDQNGIKTVQCNSGVGLVEAFADPTVQTALIVADIVLSASDFAARASPIRLERNFTILGAYAPKEQWVLLDFSYIRGRVVLSPGVTFSLSQLVIDGVRKGPYFQVATPGMDIIIYMPKDPTMPYAYVLAYNCAYIQRTCLPDSVILASSGSIRRPTEVQPGKQLSDRLPLWQPCDPDPKAHALRRCWPKIGMYFDQAGYGADLVGPGDSPMPNNYIIWTYQVYYLYMMYYGMVCPRHDPDRVKKRKLLRCPFAMSCVPV</sequence>
<name>D8UJI4_VOLCA</name>
<dbReference type="RefSeq" id="XP_002958825.1">
    <property type="nucleotide sequence ID" value="XM_002958779.1"/>
</dbReference>
<reference evidence="2 3" key="1">
    <citation type="journal article" date="2010" name="Science">
        <title>Genomic analysis of organismal complexity in the multicellular green alga Volvox carteri.</title>
        <authorList>
            <person name="Prochnik S.E."/>
            <person name="Umen J."/>
            <person name="Nedelcu A.M."/>
            <person name="Hallmann A."/>
            <person name="Miller S.M."/>
            <person name="Nishii I."/>
            <person name="Ferris P."/>
            <person name="Kuo A."/>
            <person name="Mitros T."/>
            <person name="Fritz-Laylin L.K."/>
            <person name="Hellsten U."/>
            <person name="Chapman J."/>
            <person name="Simakov O."/>
            <person name="Rensing S.A."/>
            <person name="Terry A."/>
            <person name="Pangilinan J."/>
            <person name="Kapitonov V."/>
            <person name="Jurka J."/>
            <person name="Salamov A."/>
            <person name="Shapiro H."/>
            <person name="Schmutz J."/>
            <person name="Grimwood J."/>
            <person name="Lindquist E."/>
            <person name="Lucas S."/>
            <person name="Grigoriev I.V."/>
            <person name="Schmitt R."/>
            <person name="Kirk D."/>
            <person name="Rokhsar D.S."/>
        </authorList>
    </citation>
    <scope>NUCLEOTIDE SEQUENCE [LARGE SCALE GENOMIC DNA]</scope>
    <source>
        <strain evidence="3">f. Nagariensis / Eve</strain>
    </source>
</reference>
<dbReference type="Proteomes" id="UP000001058">
    <property type="component" value="Unassembled WGS sequence"/>
</dbReference>
<dbReference type="KEGG" id="vcn:VOLCADRAFT_100140"/>
<proteinExistence type="predicted"/>
<dbReference type="AlphaFoldDB" id="D8UJI4"/>
<evidence type="ECO:0000313" key="2">
    <source>
        <dbReference type="EMBL" id="EFJ40129.1"/>
    </source>
</evidence>
<protein>
    <submittedName>
        <fullName evidence="2">Uncharacterized protein</fullName>
    </submittedName>
</protein>
<gene>
    <name evidence="2" type="ORF">VOLCADRAFT_100140</name>
</gene>
<dbReference type="InParanoid" id="D8UJI4"/>
<keyword evidence="3" id="KW-1185">Reference proteome</keyword>
<organism evidence="3">
    <name type="scientific">Volvox carteri f. nagariensis</name>
    <dbReference type="NCBI Taxonomy" id="3068"/>
    <lineage>
        <taxon>Eukaryota</taxon>
        <taxon>Viridiplantae</taxon>
        <taxon>Chlorophyta</taxon>
        <taxon>core chlorophytes</taxon>
        <taxon>Chlorophyceae</taxon>
        <taxon>CS clade</taxon>
        <taxon>Chlamydomonadales</taxon>
        <taxon>Volvocaceae</taxon>
        <taxon>Volvox</taxon>
    </lineage>
</organism>
<evidence type="ECO:0000256" key="1">
    <source>
        <dbReference type="SAM" id="SignalP"/>
    </source>
</evidence>
<feature type="chain" id="PRO_5003124577" evidence="1">
    <location>
        <begin position="17"/>
        <end position="291"/>
    </location>
</feature>
<accession>D8UJI4</accession>
<dbReference type="GeneID" id="9628283"/>
<keyword evidence="1" id="KW-0732">Signal</keyword>
<dbReference type="EMBL" id="GL378427">
    <property type="protein sequence ID" value="EFJ40129.1"/>
    <property type="molecule type" value="Genomic_DNA"/>
</dbReference>
<evidence type="ECO:0000313" key="3">
    <source>
        <dbReference type="Proteomes" id="UP000001058"/>
    </source>
</evidence>